<protein>
    <recommendedName>
        <fullName evidence="5">Fatty acid-binding protein DegV</fullName>
    </recommendedName>
</protein>
<dbReference type="PANTHER" id="PTHR33434">
    <property type="entry name" value="DEGV DOMAIN-CONTAINING PROTEIN DR_1986-RELATED"/>
    <property type="match status" value="1"/>
</dbReference>
<keyword evidence="4" id="KW-1185">Reference proteome</keyword>
<dbReference type="InterPro" id="IPR043168">
    <property type="entry name" value="DegV_C"/>
</dbReference>
<keyword evidence="2" id="KW-0446">Lipid-binding</keyword>
<organism evidence="3 4">
    <name type="scientific">Caryophanon latum</name>
    <dbReference type="NCBI Taxonomy" id="33977"/>
    <lineage>
        <taxon>Bacteria</taxon>
        <taxon>Bacillati</taxon>
        <taxon>Bacillota</taxon>
        <taxon>Bacilli</taxon>
        <taxon>Bacillales</taxon>
        <taxon>Caryophanaceae</taxon>
        <taxon>Caryophanon</taxon>
    </lineage>
</organism>
<dbReference type="GO" id="GO:0008289">
    <property type="term" value="F:lipid binding"/>
    <property type="evidence" value="ECO:0007669"/>
    <property type="project" value="UniProtKB-KW"/>
</dbReference>
<evidence type="ECO:0000313" key="4">
    <source>
        <dbReference type="Proteomes" id="UP000093482"/>
    </source>
</evidence>
<proteinExistence type="predicted"/>
<name>A0A1C0Z2G1_9BACL</name>
<dbReference type="Pfam" id="PF02645">
    <property type="entry name" value="DegV"/>
    <property type="match status" value="1"/>
</dbReference>
<dbReference type="OrthoDB" id="9780660at2"/>
<dbReference type="SUPFAM" id="SSF82549">
    <property type="entry name" value="DAK1/DegV-like"/>
    <property type="match status" value="1"/>
</dbReference>
<dbReference type="InterPro" id="IPR050270">
    <property type="entry name" value="DegV_domain_contain"/>
</dbReference>
<evidence type="ECO:0000256" key="1">
    <source>
        <dbReference type="ARBA" id="ARBA00003238"/>
    </source>
</evidence>
<comment type="caution">
    <text evidence="3">The sequence shown here is derived from an EMBL/GenBank/DDBJ whole genome shotgun (WGS) entry which is preliminary data.</text>
</comment>
<dbReference type="RefSeq" id="WP_066461476.1">
    <property type="nucleotide sequence ID" value="NZ_MATO01000006.1"/>
</dbReference>
<evidence type="ECO:0000256" key="2">
    <source>
        <dbReference type="ARBA" id="ARBA00023121"/>
    </source>
</evidence>
<evidence type="ECO:0000313" key="3">
    <source>
        <dbReference type="EMBL" id="OCS93634.1"/>
    </source>
</evidence>
<dbReference type="Proteomes" id="UP000093482">
    <property type="component" value="Unassembled WGS sequence"/>
</dbReference>
<gene>
    <name evidence="3" type="ORF">A6K76_04675</name>
</gene>
<reference evidence="3 4" key="1">
    <citation type="submission" date="2016-07" db="EMBL/GenBank/DDBJ databases">
        <title>Caryophanon latum genome sequencing.</title>
        <authorList>
            <person name="Verma A."/>
            <person name="Pal Y."/>
            <person name="Krishnamurthi S."/>
        </authorList>
    </citation>
    <scope>NUCLEOTIDE SEQUENCE [LARGE SCALE GENOMIC DNA]</scope>
    <source>
        <strain evidence="3 4">DSM 14151</strain>
    </source>
</reference>
<dbReference type="NCBIfam" id="TIGR00762">
    <property type="entry name" value="DegV"/>
    <property type="match status" value="1"/>
</dbReference>
<dbReference type="EMBL" id="MATO01000006">
    <property type="protein sequence ID" value="OCS93634.1"/>
    <property type="molecule type" value="Genomic_DNA"/>
</dbReference>
<sequence>MRLFADSGCDLPLAFLQDYNVTLFPLVVELNGKTYRDMLDIRAEEVYDAIREGATPRTHQTPSNILYEAFHKLAMSEEDGVYITFSSNLSRMYEEAVNIKQQLIQQYPNFQLEIIDSQCASLGYGLLVDKAARMNEEGYSTCEIVKEVKRRMESMVQLLVVDDLRYLAKGGRLSKAGAFVGELLSINPIFEMKNGKLIEIERVRGRQKGMQRMLDLLEVRCTNLSNQVICISHADDVTFAAELKKVVETRFRPRKVGIAMIGSSIGCHTGPDAIALFALDESYYTHIEHHL</sequence>
<evidence type="ECO:0008006" key="5">
    <source>
        <dbReference type="Google" id="ProtNLM"/>
    </source>
</evidence>
<dbReference type="Gene3D" id="3.30.1180.10">
    <property type="match status" value="1"/>
</dbReference>
<dbReference type="InterPro" id="IPR003797">
    <property type="entry name" value="DegV"/>
</dbReference>
<dbReference type="AlphaFoldDB" id="A0A1C0Z2G1"/>
<comment type="function">
    <text evidence="1">May bind long-chain fatty acids, such as palmitate, and may play a role in lipid transport or fatty acid metabolism.</text>
</comment>
<dbReference type="Gene3D" id="3.40.50.10170">
    <property type="match status" value="1"/>
</dbReference>
<dbReference type="PANTHER" id="PTHR33434:SF3">
    <property type="entry name" value="DEGV DOMAIN-CONTAINING PROTEIN YITS"/>
    <property type="match status" value="1"/>
</dbReference>
<dbReference type="PROSITE" id="PS51482">
    <property type="entry name" value="DEGV"/>
    <property type="match status" value="1"/>
</dbReference>
<accession>A0A1C0Z2G1</accession>